<proteinExistence type="predicted"/>
<evidence type="ECO:0000313" key="4">
    <source>
        <dbReference type="Proteomes" id="UP000317494"/>
    </source>
</evidence>
<sequence length="861" mass="89829">MPRRPAGRSLYGVLSLLSISTHKLLVHHRLNHPPATTTEHNAPAAAHYQSPVQGPDPGPWERQVHLHANTSRLMQEAVGLHIIQTIVSRHEELKLKDVVDIISRNIDQLGNEDVFGKTMDERSATLLEVTNSAYIKEKVHGCHTRFNPYKAGILATLGPDAKKTDAFHVDLRESFLCGYLNIKGLTEDWPELCRDGVGNLAIIILQNYGCIYGIMRSASAPYTGPVPHPGIPLINGLSQIPINYSKQVIFKKKPIKCIYAQAPVITFSLSPAVSAIDIGVNSQQAILWTNITTSQTSTVDVVVDGCGIWNSSIISTIALANLSDNGSLVVLDTSALNTECNATTLAVVANTTSYGQIRSNSIQVVVQYAPSIAIASPSNGAALIYMNGFQVGISTNASLYDSATPNFTALIYPPCVPSNYSSYQLVPTFVSSSIIRSYRVQASYPLQAGLNCQVKVIGNDGSSNPNIVSAISVTFVARTLNILEPTNNKVVNGSSFVVKISTDALGSALFGVSLAGTEWGQSANDSLGRFTATQLISGATVVGPSNLAGCAQVIVSADDVSRSVNVQLAAATIATTSTRTITSTFLQSTTSAVPTGGASSAVATITTSTSSSETAGVTGAARSTSLAEPQDSATLQIVSPGADATHSTRSVAAGTTTVGSVTVSIAAATLTYSPWPSSSPSAVPGSDNNGNFALIMAAALGSVGAVAVAGAAAFAIAKSRDHVRNRRLANARVTASGRLVTASGDVLNGSTDLVSASQWGIGSSHEELSASQAAASAASPTNVPERKPQPRRHPPAANAAPVLHRQETIVPTLGSNGHGTAVTGSPLMNALDAPTPPATYLTTQTPRDMPWISIDDEDRGR</sequence>
<feature type="region of interest" description="Disordered" evidence="1">
    <location>
        <begin position="765"/>
        <end position="800"/>
    </location>
</feature>
<keyword evidence="2" id="KW-0472">Membrane</keyword>
<dbReference type="VEuPathDB" id="FungiDB:SeMB42_g05631"/>
<organism evidence="3 4">
    <name type="scientific">Synchytrium endobioticum</name>
    <dbReference type="NCBI Taxonomy" id="286115"/>
    <lineage>
        <taxon>Eukaryota</taxon>
        <taxon>Fungi</taxon>
        <taxon>Fungi incertae sedis</taxon>
        <taxon>Chytridiomycota</taxon>
        <taxon>Chytridiomycota incertae sedis</taxon>
        <taxon>Chytridiomycetes</taxon>
        <taxon>Synchytriales</taxon>
        <taxon>Synchytriaceae</taxon>
        <taxon>Synchytrium</taxon>
    </lineage>
</organism>
<feature type="region of interest" description="Disordered" evidence="1">
    <location>
        <begin position="33"/>
        <end position="62"/>
    </location>
</feature>
<keyword evidence="4" id="KW-1185">Reference proteome</keyword>
<evidence type="ECO:0000256" key="1">
    <source>
        <dbReference type="SAM" id="MobiDB-lite"/>
    </source>
</evidence>
<gene>
    <name evidence="3" type="ORF">SeMB42_g05631</name>
</gene>
<reference evidence="3 4" key="1">
    <citation type="journal article" date="2019" name="Sci. Rep.">
        <title>Comparative genomics of chytrid fungi reveal insights into the obligate biotrophic and pathogenic lifestyle of Synchytrium endobioticum.</title>
        <authorList>
            <person name="van de Vossenberg B.T.L.H."/>
            <person name="Warris S."/>
            <person name="Nguyen H.D.T."/>
            <person name="van Gent-Pelzer M.P.E."/>
            <person name="Joly D.L."/>
            <person name="van de Geest H.C."/>
            <person name="Bonants P.J.M."/>
            <person name="Smith D.S."/>
            <person name="Levesque C.A."/>
            <person name="van der Lee T.A.J."/>
        </authorList>
    </citation>
    <scope>NUCLEOTIDE SEQUENCE [LARGE SCALE GENOMIC DNA]</scope>
    <source>
        <strain evidence="3 4">MB42</strain>
    </source>
</reference>
<comment type="caution">
    <text evidence="3">The sequence shown here is derived from an EMBL/GenBank/DDBJ whole genome shotgun (WGS) entry which is preliminary data.</text>
</comment>
<feature type="compositionally biased region" description="Low complexity" evidence="1">
    <location>
        <begin position="612"/>
        <end position="621"/>
    </location>
</feature>
<feature type="region of interest" description="Disordered" evidence="1">
    <location>
        <begin position="612"/>
        <end position="631"/>
    </location>
</feature>
<feature type="compositionally biased region" description="Polar residues" evidence="1">
    <location>
        <begin position="622"/>
        <end position="631"/>
    </location>
</feature>
<feature type="compositionally biased region" description="Low complexity" evidence="1">
    <location>
        <begin position="769"/>
        <end position="779"/>
    </location>
</feature>
<dbReference type="Proteomes" id="UP000317494">
    <property type="component" value="Unassembled WGS sequence"/>
</dbReference>
<feature type="region of interest" description="Disordered" evidence="1">
    <location>
        <begin position="822"/>
        <end position="861"/>
    </location>
</feature>
<evidence type="ECO:0000256" key="2">
    <source>
        <dbReference type="SAM" id="Phobius"/>
    </source>
</evidence>
<dbReference type="EMBL" id="QEAN01000276">
    <property type="protein sequence ID" value="TPX41292.1"/>
    <property type="molecule type" value="Genomic_DNA"/>
</dbReference>
<accession>A0A507CQ74</accession>
<keyword evidence="2" id="KW-0812">Transmembrane</keyword>
<keyword evidence="2" id="KW-1133">Transmembrane helix</keyword>
<protein>
    <submittedName>
        <fullName evidence="3">Uncharacterized protein</fullName>
    </submittedName>
</protein>
<evidence type="ECO:0000313" key="3">
    <source>
        <dbReference type="EMBL" id="TPX41292.1"/>
    </source>
</evidence>
<name>A0A507CQ74_9FUNG</name>
<dbReference type="AlphaFoldDB" id="A0A507CQ74"/>
<feature type="transmembrane region" description="Helical" evidence="2">
    <location>
        <begin position="692"/>
        <end position="717"/>
    </location>
</feature>